<organism evidence="10 11">
    <name type="scientific">Gordonibacter massiliensis</name>
    <name type="common">ex Traore et al. 2017</name>
    <dbReference type="NCBI Taxonomy" id="1841863"/>
    <lineage>
        <taxon>Bacteria</taxon>
        <taxon>Bacillati</taxon>
        <taxon>Actinomycetota</taxon>
        <taxon>Coriobacteriia</taxon>
        <taxon>Eggerthellales</taxon>
        <taxon>Eggerthellaceae</taxon>
        <taxon>Gordonibacter</taxon>
    </lineage>
</organism>
<dbReference type="PROSITE" id="PS00932">
    <property type="entry name" value="MOLYBDOPTERIN_PROK_3"/>
    <property type="match status" value="1"/>
</dbReference>
<evidence type="ECO:0000256" key="3">
    <source>
        <dbReference type="ARBA" id="ARBA00022505"/>
    </source>
</evidence>
<dbReference type="GO" id="GO:0016491">
    <property type="term" value="F:oxidoreductase activity"/>
    <property type="evidence" value="ECO:0007669"/>
    <property type="project" value="UniProtKB-KW"/>
</dbReference>
<dbReference type="Gene3D" id="2.40.40.20">
    <property type="match status" value="1"/>
</dbReference>
<dbReference type="GO" id="GO:0043546">
    <property type="term" value="F:molybdopterin cofactor binding"/>
    <property type="evidence" value="ECO:0007669"/>
    <property type="project" value="InterPro"/>
</dbReference>
<comment type="cofactor">
    <cofactor evidence="1">
        <name>Mo-bis(molybdopterin guanine dinucleotide)</name>
        <dbReference type="ChEBI" id="CHEBI:60539"/>
    </cofactor>
</comment>
<evidence type="ECO:0000259" key="9">
    <source>
        <dbReference type="PROSITE" id="PS51669"/>
    </source>
</evidence>
<evidence type="ECO:0000313" key="10">
    <source>
        <dbReference type="EMBL" id="MBC2887838.1"/>
    </source>
</evidence>
<dbReference type="SUPFAM" id="SSF50692">
    <property type="entry name" value="ADC-like"/>
    <property type="match status" value="1"/>
</dbReference>
<evidence type="ECO:0000256" key="6">
    <source>
        <dbReference type="ARBA" id="ARBA00023002"/>
    </source>
</evidence>
<evidence type="ECO:0000256" key="5">
    <source>
        <dbReference type="ARBA" id="ARBA00022729"/>
    </source>
</evidence>
<dbReference type="GO" id="GO:0009055">
    <property type="term" value="F:electron transfer activity"/>
    <property type="evidence" value="ECO:0007669"/>
    <property type="project" value="TreeGrafter"/>
</dbReference>
<dbReference type="InterPro" id="IPR050612">
    <property type="entry name" value="Prok_Mopterin_Oxidored"/>
</dbReference>
<dbReference type="EMBL" id="JACMSE010000001">
    <property type="protein sequence ID" value="MBC2887838.1"/>
    <property type="molecule type" value="Genomic_DNA"/>
</dbReference>
<evidence type="ECO:0000256" key="4">
    <source>
        <dbReference type="ARBA" id="ARBA00022723"/>
    </source>
</evidence>
<keyword evidence="3" id="KW-0500">Molybdenum</keyword>
<comment type="similarity">
    <text evidence="2">Belongs to the prokaryotic molybdopterin-containing oxidoreductase family.</text>
</comment>
<dbReference type="AlphaFoldDB" id="A0A842JCV3"/>
<dbReference type="InterPro" id="IPR006656">
    <property type="entry name" value="Mopterin_OxRdtase"/>
</dbReference>
<dbReference type="Gene3D" id="3.40.228.10">
    <property type="entry name" value="Dimethylsulfoxide Reductase, domain 2"/>
    <property type="match status" value="1"/>
</dbReference>
<keyword evidence="5" id="KW-0732">Signal</keyword>
<gene>
    <name evidence="10" type="ORF">H7313_00415</name>
</gene>
<dbReference type="InterPro" id="IPR006657">
    <property type="entry name" value="MoPterin_dinucl-bd_dom"/>
</dbReference>
<dbReference type="PROSITE" id="PS51318">
    <property type="entry name" value="TAT"/>
    <property type="match status" value="1"/>
</dbReference>
<proteinExistence type="inferred from homology"/>
<name>A0A842JCV3_9ACTN</name>
<evidence type="ECO:0000256" key="1">
    <source>
        <dbReference type="ARBA" id="ARBA00001942"/>
    </source>
</evidence>
<keyword evidence="11" id="KW-1185">Reference proteome</keyword>
<sequence>MANYVEKVRQSSTMSRRGFVKAGAAATAALAVGGGLVGCAAKEKPEKKDDQPEVVTRNITDGQWVTAACWHNCGGRCLNKVLVKDGVVVRQKTDDTHEDSPDYPQQRACVRGRAQRNHVLAADRLKYPMKRKSWQPGGGENAHGDLRGKDEWERISWDQAYDYIADEVKRIVDQHGNRALFADGGEVSKFLSLYGGYIGHWGTTSRGAWTYTPGVVGISPQPDEGINDRLDMRNSDTVVMFGTNPAWSSAGNPAYHLLQIKKAGAKLVAVDPFYNDSYALVDAEWIPCRPSTDMALFLGIANAMLEMDAEKQLIDWDYLNTHTVGFDADHMPEGEDPQGNFKDYVLGTYDGTPKTPEWASNICGASPENIRYLAELVGKDNKVSILLAWASARTHNADCLPQLVMTLGAMGGHFGKSGHMCGLSCHSRSFSGGAYLVGAGKDGLPSIKNPLAGTENINDTELWNAIADGSYTYAGASTKKVPGEARDVDIKLIYHDSMNAKLQTIEGQTKGIEAHRKVDLVVTHSLFMTTNANYSDIVLPIESYWEKEGGFLQGNREALIYHSKVIDRMYECLSDEEIATEIGKRLGLDPQEVYPIDVKQRLFNQFVDAYVVNEAGEKGKLVTITADDIAEWGCEGEPQEGAIAMKELIETGIYQIPRSEGDGYGSIAYEKFVADPVANPLETASGKQEIYSKTLRDSINAIGYSKIEAIPTYIPPQEGYEATFKDFAGGVKGDYPFQLYNPHYLRRSHTVFDNVSWLRETWHNPVFLNAEDAKAKGIADGDTVLLTSPHGKCLRVASLSNRFIPGVVGLPHGAWVDMDESTGIDRAGSDNILTGQIQSGQGVSGWNTCICNIEKYNEALTPDAELPARIPAAQN</sequence>
<dbReference type="InterPro" id="IPR006963">
    <property type="entry name" value="Mopterin_OxRdtase_4Fe-4S_dom"/>
</dbReference>
<dbReference type="Gene3D" id="3.40.50.740">
    <property type="match status" value="2"/>
</dbReference>
<keyword evidence="4" id="KW-0479">Metal-binding</keyword>
<dbReference type="Pfam" id="PF00384">
    <property type="entry name" value="Molybdopterin"/>
    <property type="match status" value="1"/>
</dbReference>
<dbReference type="Gene3D" id="2.20.25.90">
    <property type="entry name" value="ADC-like domains"/>
    <property type="match status" value="1"/>
</dbReference>
<dbReference type="Pfam" id="PF04879">
    <property type="entry name" value="Molybdop_Fe4S4"/>
    <property type="match status" value="1"/>
</dbReference>
<dbReference type="InterPro" id="IPR006655">
    <property type="entry name" value="Mopterin_OxRdtase_prok_CS"/>
</dbReference>
<keyword evidence="8" id="KW-0411">Iron-sulfur</keyword>
<dbReference type="InterPro" id="IPR019546">
    <property type="entry name" value="TAT_signal_bac_arc"/>
</dbReference>
<dbReference type="GO" id="GO:0009061">
    <property type="term" value="P:anaerobic respiration"/>
    <property type="evidence" value="ECO:0007669"/>
    <property type="project" value="TreeGrafter"/>
</dbReference>
<feature type="domain" description="4Fe-4S Mo/W bis-MGD-type" evidence="9">
    <location>
        <begin position="62"/>
        <end position="123"/>
    </location>
</feature>
<dbReference type="PANTHER" id="PTHR43742">
    <property type="entry name" value="TRIMETHYLAMINE-N-OXIDE REDUCTASE"/>
    <property type="match status" value="1"/>
</dbReference>
<dbReference type="GO" id="GO:0051536">
    <property type="term" value="F:iron-sulfur cluster binding"/>
    <property type="evidence" value="ECO:0007669"/>
    <property type="project" value="UniProtKB-KW"/>
</dbReference>
<dbReference type="SMART" id="SM00926">
    <property type="entry name" value="Molybdop_Fe4S4"/>
    <property type="match status" value="1"/>
</dbReference>
<dbReference type="PROSITE" id="PS51669">
    <property type="entry name" value="4FE4S_MOW_BIS_MGD"/>
    <property type="match status" value="1"/>
</dbReference>
<evidence type="ECO:0000313" key="11">
    <source>
        <dbReference type="Proteomes" id="UP000587396"/>
    </source>
</evidence>
<dbReference type="NCBIfam" id="TIGR01409">
    <property type="entry name" value="TAT_signal_seq"/>
    <property type="match status" value="1"/>
</dbReference>
<dbReference type="SUPFAM" id="SSF53706">
    <property type="entry name" value="Formate dehydrogenase/DMSO reductase, domains 1-3"/>
    <property type="match status" value="1"/>
</dbReference>
<dbReference type="RefSeq" id="WP_185903901.1">
    <property type="nucleotide sequence ID" value="NZ_JACMSE010000001.1"/>
</dbReference>
<dbReference type="GO" id="GO:0030288">
    <property type="term" value="C:outer membrane-bounded periplasmic space"/>
    <property type="evidence" value="ECO:0007669"/>
    <property type="project" value="TreeGrafter"/>
</dbReference>
<dbReference type="InterPro" id="IPR006311">
    <property type="entry name" value="TAT_signal"/>
</dbReference>
<evidence type="ECO:0000256" key="7">
    <source>
        <dbReference type="ARBA" id="ARBA00023004"/>
    </source>
</evidence>
<evidence type="ECO:0000256" key="2">
    <source>
        <dbReference type="ARBA" id="ARBA00010312"/>
    </source>
</evidence>
<keyword evidence="7" id="KW-0408">Iron</keyword>
<dbReference type="InterPro" id="IPR009010">
    <property type="entry name" value="Asp_de-COase-like_dom_sf"/>
</dbReference>
<keyword evidence="6" id="KW-0560">Oxidoreductase</keyword>
<comment type="caution">
    <text evidence="10">The sequence shown here is derived from an EMBL/GenBank/DDBJ whole genome shotgun (WGS) entry which is preliminary data.</text>
</comment>
<evidence type="ECO:0000256" key="8">
    <source>
        <dbReference type="ARBA" id="ARBA00023014"/>
    </source>
</evidence>
<accession>A0A842JCV3</accession>
<reference evidence="10 11" key="1">
    <citation type="submission" date="2020-08" db="EMBL/GenBank/DDBJ databases">
        <authorList>
            <person name="Liu C."/>
            <person name="Sun Q."/>
        </authorList>
    </citation>
    <scope>NUCLEOTIDE SEQUENCE [LARGE SCALE GENOMIC DNA]</scope>
    <source>
        <strain evidence="10 11">N22</strain>
    </source>
</reference>
<dbReference type="Pfam" id="PF01568">
    <property type="entry name" value="Molydop_binding"/>
    <property type="match status" value="1"/>
</dbReference>
<protein>
    <submittedName>
        <fullName evidence="10">Molybdopterin-dependent oxidoreductase</fullName>
    </submittedName>
</protein>
<dbReference type="Proteomes" id="UP000587396">
    <property type="component" value="Unassembled WGS sequence"/>
</dbReference>
<dbReference type="PANTHER" id="PTHR43742:SF3">
    <property type="entry name" value="DIMETHYL SULFOXIDE REDUCTASE DMSA"/>
    <property type="match status" value="1"/>
</dbReference>
<dbReference type="GO" id="GO:0030151">
    <property type="term" value="F:molybdenum ion binding"/>
    <property type="evidence" value="ECO:0007669"/>
    <property type="project" value="TreeGrafter"/>
</dbReference>